<dbReference type="OrthoDB" id="3373807at2"/>
<organism evidence="1 2">
    <name type="scientific">Actinophytocola oryzae</name>
    <dbReference type="NCBI Taxonomy" id="502181"/>
    <lineage>
        <taxon>Bacteria</taxon>
        <taxon>Bacillati</taxon>
        <taxon>Actinomycetota</taxon>
        <taxon>Actinomycetes</taxon>
        <taxon>Pseudonocardiales</taxon>
        <taxon>Pseudonocardiaceae</taxon>
    </lineage>
</organism>
<proteinExistence type="predicted"/>
<dbReference type="Proteomes" id="UP000294927">
    <property type="component" value="Unassembled WGS sequence"/>
</dbReference>
<comment type="caution">
    <text evidence="1">The sequence shown here is derived from an EMBL/GenBank/DDBJ whole genome shotgun (WGS) entry which is preliminary data.</text>
</comment>
<gene>
    <name evidence="1" type="ORF">CLV71_12735</name>
</gene>
<dbReference type="EMBL" id="SOCP01000027">
    <property type="protein sequence ID" value="TDV38592.1"/>
    <property type="molecule type" value="Genomic_DNA"/>
</dbReference>
<keyword evidence="2" id="KW-1185">Reference proteome</keyword>
<evidence type="ECO:0000313" key="1">
    <source>
        <dbReference type="EMBL" id="TDV38592.1"/>
    </source>
</evidence>
<accession>A0A4R7UTW6</accession>
<reference evidence="1 2" key="1">
    <citation type="submission" date="2019-03" db="EMBL/GenBank/DDBJ databases">
        <title>Genomic Encyclopedia of Archaeal and Bacterial Type Strains, Phase II (KMG-II): from individual species to whole genera.</title>
        <authorList>
            <person name="Goeker M."/>
        </authorList>
    </citation>
    <scope>NUCLEOTIDE SEQUENCE [LARGE SCALE GENOMIC DNA]</scope>
    <source>
        <strain evidence="1 2">DSM 45499</strain>
    </source>
</reference>
<dbReference type="RefSeq" id="WP_133908925.1">
    <property type="nucleotide sequence ID" value="NZ_SOCP01000027.1"/>
</dbReference>
<protein>
    <submittedName>
        <fullName evidence="1">Uncharacterized protein</fullName>
    </submittedName>
</protein>
<dbReference type="NCBIfam" id="NF033532">
    <property type="entry name" value="lone7para_assoc"/>
    <property type="match status" value="1"/>
</dbReference>
<evidence type="ECO:0000313" key="2">
    <source>
        <dbReference type="Proteomes" id="UP000294927"/>
    </source>
</evidence>
<sequence length="211" mass="22792">MTDDDVAGDPGEETWMVLMDPAWRQENENDPPPLHAVVGLWPVAPDGAVGKFRSNPDYEPSDEQSPTDPLDAVFRLVLRGPGKIGQIQVVLHDVLLDVALNGDGRPLIVRAPDGLPCVVATSSVRHQTSTSAFDWQRLDLDAILGLLPDDVDVLFNPGASASIRLTGDFLRNTAAMGDEELVALRATSYDTDDILLSRWHAAAPERPAPAT</sequence>
<name>A0A4R7UTW6_9PSEU</name>
<dbReference type="InterPro" id="IPR047659">
    <property type="entry name" value="T7SS_assoc"/>
</dbReference>
<dbReference type="AlphaFoldDB" id="A0A4R7UTW6"/>